<protein>
    <recommendedName>
        <fullName evidence="11">Branched-chain amino acid ABC transporter permease</fullName>
    </recommendedName>
</protein>
<evidence type="ECO:0000313" key="10">
    <source>
        <dbReference type="Proteomes" id="UP001426770"/>
    </source>
</evidence>
<evidence type="ECO:0008006" key="11">
    <source>
        <dbReference type="Google" id="ProtNLM"/>
    </source>
</evidence>
<evidence type="ECO:0000256" key="2">
    <source>
        <dbReference type="ARBA" id="ARBA00010735"/>
    </source>
</evidence>
<keyword evidence="4" id="KW-1003">Cell membrane</keyword>
<organism evidence="9 10">
    <name type="scientific">Demequina sediminis</name>
    <dbReference type="NCBI Taxonomy" id="1930058"/>
    <lineage>
        <taxon>Bacteria</taxon>
        <taxon>Bacillati</taxon>
        <taxon>Actinomycetota</taxon>
        <taxon>Actinomycetes</taxon>
        <taxon>Micrococcales</taxon>
        <taxon>Demequinaceae</taxon>
        <taxon>Demequina</taxon>
    </lineage>
</organism>
<keyword evidence="3" id="KW-0813">Transport</keyword>
<keyword evidence="10" id="KW-1185">Reference proteome</keyword>
<proteinExistence type="inferred from homology"/>
<evidence type="ECO:0000256" key="6">
    <source>
        <dbReference type="ARBA" id="ARBA00022989"/>
    </source>
</evidence>
<dbReference type="InterPro" id="IPR011606">
    <property type="entry name" value="Brnchd-chn_aa_trnsp_permease"/>
</dbReference>
<feature type="transmembrane region" description="Helical" evidence="8">
    <location>
        <begin position="18"/>
        <end position="37"/>
    </location>
</feature>
<dbReference type="PANTHER" id="PTHR34979:SF1">
    <property type="entry name" value="INNER MEMBRANE PROTEIN YGAZ"/>
    <property type="match status" value="1"/>
</dbReference>
<comment type="caution">
    <text evidence="9">The sequence shown here is derived from an EMBL/GenBank/DDBJ whole genome shotgun (WGS) entry which is preliminary data.</text>
</comment>
<evidence type="ECO:0000256" key="3">
    <source>
        <dbReference type="ARBA" id="ARBA00022448"/>
    </source>
</evidence>
<evidence type="ECO:0000256" key="1">
    <source>
        <dbReference type="ARBA" id="ARBA00004651"/>
    </source>
</evidence>
<feature type="transmembrane region" description="Helical" evidence="8">
    <location>
        <begin position="209"/>
        <end position="227"/>
    </location>
</feature>
<name>A0ABP9WI28_9MICO</name>
<dbReference type="EMBL" id="BAABRR010000010">
    <property type="protein sequence ID" value="GAA5519488.1"/>
    <property type="molecule type" value="Genomic_DNA"/>
</dbReference>
<dbReference type="PANTHER" id="PTHR34979">
    <property type="entry name" value="INNER MEMBRANE PROTEIN YGAZ"/>
    <property type="match status" value="1"/>
</dbReference>
<feature type="transmembrane region" description="Helical" evidence="8">
    <location>
        <begin position="169"/>
        <end position="202"/>
    </location>
</feature>
<evidence type="ECO:0000256" key="5">
    <source>
        <dbReference type="ARBA" id="ARBA00022692"/>
    </source>
</evidence>
<feature type="transmembrane region" description="Helical" evidence="8">
    <location>
        <begin position="49"/>
        <end position="67"/>
    </location>
</feature>
<gene>
    <name evidence="9" type="ORF">Lsed01_01938</name>
</gene>
<keyword evidence="7 8" id="KW-0472">Membrane</keyword>
<evidence type="ECO:0000256" key="4">
    <source>
        <dbReference type="ARBA" id="ARBA00022475"/>
    </source>
</evidence>
<evidence type="ECO:0000256" key="7">
    <source>
        <dbReference type="ARBA" id="ARBA00023136"/>
    </source>
</evidence>
<sequence>MFGIGAQQWADSWAGLRAIAPLMPGSALFGLAFGALVRVAGVDPWAGNFASVSVVAGASQIAIVEAIRTGAPAAIAVITALVINARFALYSAALAPVYAAFPLRWRLGLAHLMTDQSAVVSLERAADWPDPVRRRWFILGGALPFVAVWVVGSAAGIALGPVIPDAWQIGFIVPLMFLAVMVPGLRSAPALTAVAVATIVVVAARGLPFGLNVLAGALAGIAVGSFVPERRAATAGPVPDDGLAHDQGAGE</sequence>
<feature type="transmembrane region" description="Helical" evidence="8">
    <location>
        <begin position="73"/>
        <end position="101"/>
    </location>
</feature>
<feature type="transmembrane region" description="Helical" evidence="8">
    <location>
        <begin position="136"/>
        <end position="163"/>
    </location>
</feature>
<reference evidence="9 10" key="1">
    <citation type="submission" date="2024-02" db="EMBL/GenBank/DDBJ databases">
        <title>Lysinimicrobium sediminis NBRC 112286.</title>
        <authorList>
            <person name="Ichikawa N."/>
            <person name="Katano-Makiyama Y."/>
            <person name="Hidaka K."/>
        </authorList>
    </citation>
    <scope>NUCLEOTIDE SEQUENCE [LARGE SCALE GENOMIC DNA]</scope>
    <source>
        <strain evidence="9 10">NBRC 112286</strain>
    </source>
</reference>
<evidence type="ECO:0000256" key="8">
    <source>
        <dbReference type="SAM" id="Phobius"/>
    </source>
</evidence>
<dbReference type="RefSeq" id="WP_286214218.1">
    <property type="nucleotide sequence ID" value="NZ_AP027736.1"/>
</dbReference>
<dbReference type="Proteomes" id="UP001426770">
    <property type="component" value="Unassembled WGS sequence"/>
</dbReference>
<accession>A0ABP9WI28</accession>
<comment type="subcellular location">
    <subcellularLocation>
        <location evidence="1">Cell membrane</location>
        <topology evidence="1">Multi-pass membrane protein</topology>
    </subcellularLocation>
</comment>
<evidence type="ECO:0000313" key="9">
    <source>
        <dbReference type="EMBL" id="GAA5519488.1"/>
    </source>
</evidence>
<comment type="similarity">
    <text evidence="2">Belongs to the AzlC family.</text>
</comment>
<keyword evidence="6 8" id="KW-1133">Transmembrane helix</keyword>
<keyword evidence="5 8" id="KW-0812">Transmembrane</keyword>
<dbReference type="Pfam" id="PF03591">
    <property type="entry name" value="AzlC"/>
    <property type="match status" value="1"/>
</dbReference>